<keyword evidence="1" id="KW-0805">Transcription regulation</keyword>
<keyword evidence="2" id="KW-0804">Transcription</keyword>
<evidence type="ECO:0000256" key="1">
    <source>
        <dbReference type="ARBA" id="ARBA00023015"/>
    </source>
</evidence>
<dbReference type="Pfam" id="PF12833">
    <property type="entry name" value="HTH_18"/>
    <property type="match status" value="1"/>
</dbReference>
<comment type="caution">
    <text evidence="4">The sequence shown here is derived from an EMBL/GenBank/DDBJ whole genome shotgun (WGS) entry which is preliminary data.</text>
</comment>
<dbReference type="PROSITE" id="PS01124">
    <property type="entry name" value="HTH_ARAC_FAMILY_2"/>
    <property type="match status" value="1"/>
</dbReference>
<feature type="domain" description="HTH araC/xylS-type" evidence="3">
    <location>
        <begin position="233"/>
        <end position="330"/>
    </location>
</feature>
<dbReference type="Proteomes" id="UP000276029">
    <property type="component" value="Unassembled WGS sequence"/>
</dbReference>
<sequence length="340" mass="35799">MFVGNPRLGGNDNDLYIPAMRTLLLAFPGFQLLDLSGPAAVFGAAAEALGNGHEVVTISAQGGPVVSSCGVAVVTVPLAASGAVDTLLVVGGDGSGLEALMEDRETGEWFRAAADEARRYGSICTGAFALAAWGLTRGRRVATHWRSAERLSQRFPETTVDADAMFVEDGALWTSAGVTAGIDMALAMVERDYGPRLANAIARRLVLSVRRPGNQSQYSPLLRAQAKAAGRYADLVGYIAANLGRKLDVEALSARVRETPRSFHRNFREATGKTPAAFVTAARLDRARTLLGEGAPVKAVAAVCGFSSPEHFTKSFSGAFGLSPAAWRSLHATASAPPRR</sequence>
<dbReference type="PANTHER" id="PTHR43130">
    <property type="entry name" value="ARAC-FAMILY TRANSCRIPTIONAL REGULATOR"/>
    <property type="match status" value="1"/>
</dbReference>
<evidence type="ECO:0000259" key="3">
    <source>
        <dbReference type="PROSITE" id="PS01124"/>
    </source>
</evidence>
<dbReference type="CDD" id="cd03137">
    <property type="entry name" value="GATase1_AraC_1"/>
    <property type="match status" value="1"/>
</dbReference>
<dbReference type="InterPro" id="IPR029062">
    <property type="entry name" value="Class_I_gatase-like"/>
</dbReference>
<accession>A0ABX9SX54</accession>
<keyword evidence="5" id="KW-1185">Reference proteome</keyword>
<name>A0ABX9SX54_SPHMI</name>
<dbReference type="Gene3D" id="1.10.10.60">
    <property type="entry name" value="Homeodomain-like"/>
    <property type="match status" value="1"/>
</dbReference>
<dbReference type="PANTHER" id="PTHR43130:SF3">
    <property type="entry name" value="HTH-TYPE TRANSCRIPTIONAL REGULATOR RV1931C"/>
    <property type="match status" value="1"/>
</dbReference>
<protein>
    <submittedName>
        <fullName evidence="4">AraC family transcriptional regulator with amidase-like domain</fullName>
    </submittedName>
</protein>
<dbReference type="Gene3D" id="3.40.50.880">
    <property type="match status" value="1"/>
</dbReference>
<dbReference type="SUPFAM" id="SSF52317">
    <property type="entry name" value="Class I glutamine amidotransferase-like"/>
    <property type="match status" value="1"/>
</dbReference>
<reference evidence="4 5" key="1">
    <citation type="submission" date="2018-10" db="EMBL/GenBank/DDBJ databases">
        <title>Genomic Encyclopedia of Type Strains, Phase IV (KMG-IV): sequencing the most valuable type-strain genomes for metagenomic binning, comparative biology and taxonomic classification.</title>
        <authorList>
            <person name="Goeker M."/>
        </authorList>
    </citation>
    <scope>NUCLEOTIDE SEQUENCE [LARGE SCALE GENOMIC DNA]</scope>
    <source>
        <strain evidence="4 5">DSM 19791</strain>
    </source>
</reference>
<evidence type="ECO:0000313" key="5">
    <source>
        <dbReference type="Proteomes" id="UP000276029"/>
    </source>
</evidence>
<dbReference type="InterPro" id="IPR002818">
    <property type="entry name" value="DJ-1/PfpI"/>
</dbReference>
<dbReference type="InterPro" id="IPR018060">
    <property type="entry name" value="HTH_AraC"/>
</dbReference>
<gene>
    <name evidence="4" type="ORF">DFR51_2848</name>
</gene>
<dbReference type="SUPFAM" id="SSF46689">
    <property type="entry name" value="Homeodomain-like"/>
    <property type="match status" value="2"/>
</dbReference>
<dbReference type="InterPro" id="IPR009057">
    <property type="entry name" value="Homeodomain-like_sf"/>
</dbReference>
<evidence type="ECO:0000313" key="4">
    <source>
        <dbReference type="EMBL" id="RKS88200.1"/>
    </source>
</evidence>
<dbReference type="EMBL" id="RBWX01000009">
    <property type="protein sequence ID" value="RKS88200.1"/>
    <property type="molecule type" value="Genomic_DNA"/>
</dbReference>
<dbReference type="InterPro" id="IPR052158">
    <property type="entry name" value="INH-QAR"/>
</dbReference>
<proteinExistence type="predicted"/>
<organism evidence="4 5">
    <name type="scientific">Sphingosinicella microcystinivorans</name>
    <dbReference type="NCBI Taxonomy" id="335406"/>
    <lineage>
        <taxon>Bacteria</taxon>
        <taxon>Pseudomonadati</taxon>
        <taxon>Pseudomonadota</taxon>
        <taxon>Alphaproteobacteria</taxon>
        <taxon>Sphingomonadales</taxon>
        <taxon>Sphingosinicellaceae</taxon>
        <taxon>Sphingosinicella</taxon>
    </lineage>
</organism>
<dbReference type="Pfam" id="PF01965">
    <property type="entry name" value="DJ-1_PfpI"/>
    <property type="match status" value="1"/>
</dbReference>
<evidence type="ECO:0000256" key="2">
    <source>
        <dbReference type="ARBA" id="ARBA00023163"/>
    </source>
</evidence>
<dbReference type="SMART" id="SM00342">
    <property type="entry name" value="HTH_ARAC"/>
    <property type="match status" value="1"/>
</dbReference>